<feature type="domain" description="Glycosyl transferase family 1" evidence="1">
    <location>
        <begin position="189"/>
        <end position="350"/>
    </location>
</feature>
<organism evidence="3 4">
    <name type="scientific">Candidatus Cohnella colombiensis</name>
    <dbReference type="NCBI Taxonomy" id="3121368"/>
    <lineage>
        <taxon>Bacteria</taxon>
        <taxon>Bacillati</taxon>
        <taxon>Bacillota</taxon>
        <taxon>Bacilli</taxon>
        <taxon>Bacillales</taxon>
        <taxon>Paenibacillaceae</taxon>
        <taxon>Cohnella</taxon>
    </lineage>
</organism>
<dbReference type="Pfam" id="PF13439">
    <property type="entry name" value="Glyco_transf_4"/>
    <property type="match status" value="1"/>
</dbReference>
<dbReference type="CDD" id="cd03801">
    <property type="entry name" value="GT4_PimA-like"/>
    <property type="match status" value="1"/>
</dbReference>
<dbReference type="InterPro" id="IPR028098">
    <property type="entry name" value="Glyco_trans_4-like_N"/>
</dbReference>
<proteinExistence type="predicted"/>
<gene>
    <name evidence="3" type="ORF">P0Y55_02300</name>
</gene>
<dbReference type="PANTHER" id="PTHR12526:SF637">
    <property type="entry name" value="GLYCOSYLTRANSFERASE EPSF-RELATED"/>
    <property type="match status" value="1"/>
</dbReference>
<dbReference type="InterPro" id="IPR001296">
    <property type="entry name" value="Glyco_trans_1"/>
</dbReference>
<dbReference type="PANTHER" id="PTHR12526">
    <property type="entry name" value="GLYCOSYLTRANSFERASE"/>
    <property type="match status" value="1"/>
</dbReference>
<dbReference type="SUPFAM" id="SSF53756">
    <property type="entry name" value="UDP-Glycosyltransferase/glycogen phosphorylase"/>
    <property type="match status" value="1"/>
</dbReference>
<dbReference type="Gene3D" id="3.40.50.2000">
    <property type="entry name" value="Glycogen Phosphorylase B"/>
    <property type="match status" value="2"/>
</dbReference>
<evidence type="ECO:0000259" key="2">
    <source>
        <dbReference type="Pfam" id="PF13439"/>
    </source>
</evidence>
<evidence type="ECO:0000313" key="4">
    <source>
        <dbReference type="Proteomes" id="UP001178662"/>
    </source>
</evidence>
<evidence type="ECO:0000259" key="1">
    <source>
        <dbReference type="Pfam" id="PF00534"/>
    </source>
</evidence>
<protein>
    <submittedName>
        <fullName evidence="3">Glycosyltransferase family 4 protein</fullName>
    </submittedName>
</protein>
<dbReference type="EMBL" id="CP119317">
    <property type="protein sequence ID" value="WEK54936.1"/>
    <property type="molecule type" value="Genomic_DNA"/>
</dbReference>
<dbReference type="Pfam" id="PF00534">
    <property type="entry name" value="Glycos_transf_1"/>
    <property type="match status" value="1"/>
</dbReference>
<name>A0AA95JC89_9BACL</name>
<dbReference type="Proteomes" id="UP001178662">
    <property type="component" value="Chromosome"/>
</dbReference>
<feature type="domain" description="Glycosyltransferase subfamily 4-like N-terminal" evidence="2">
    <location>
        <begin position="14"/>
        <end position="182"/>
    </location>
</feature>
<evidence type="ECO:0000313" key="3">
    <source>
        <dbReference type="EMBL" id="WEK54936.1"/>
    </source>
</evidence>
<keyword evidence="4" id="KW-1185">Reference proteome</keyword>
<dbReference type="AlphaFoldDB" id="A0AA95JC89"/>
<accession>A0AA95JC89</accession>
<sequence>MKLCIVTHKLLKGDGQARVNYEIVSDMLQRGHEVTVCASSVAPELLARSNLIWRKVPVKGWPTQLLKNQVFAVLSTFQLLRLRQHYDVLMVNGFITWLKSDINAVHFVHSSWIKSPAHPFKLKKNLFGWYQLSFTLLNSLLERVAFARTSQLVPVSHKVKNEIQAVTARGNPNVIMNGVDVTEFHPDQNVSRERWELPENVPLALFAGDIKSSRKNLDSVLKAMQDVKELHLAVAGETQGSPYVKLAEQLGLSERVHFLGFRKDLSELMKCVDFFVFPSRYEACTLVVIEALASGLPVITTYESGVSELIEMEAGFILHHPEDVAGLATAMKRLATNAELRSVQGKKAREVAERHSWSTVAAAYMQLFEKVSAEKKRGSYGAI</sequence>
<reference evidence="3" key="1">
    <citation type="submission" date="2023-03" db="EMBL/GenBank/DDBJ databases">
        <title>Andean soil-derived lignocellulolytic bacterial consortium as a source of novel taxa and putative plastic-active enzymes.</title>
        <authorList>
            <person name="Diaz-Garcia L."/>
            <person name="Chuvochina M."/>
            <person name="Feuerriegel G."/>
            <person name="Bunk B."/>
            <person name="Sproer C."/>
            <person name="Streit W.R."/>
            <person name="Rodriguez L.M."/>
            <person name="Overmann J."/>
            <person name="Jimenez D.J."/>
        </authorList>
    </citation>
    <scope>NUCLEOTIDE SEQUENCE</scope>
    <source>
        <strain evidence="3">MAG 2441</strain>
    </source>
</reference>
<dbReference type="GO" id="GO:0016757">
    <property type="term" value="F:glycosyltransferase activity"/>
    <property type="evidence" value="ECO:0007669"/>
    <property type="project" value="InterPro"/>
</dbReference>